<protein>
    <recommendedName>
        <fullName evidence="3">F-box domain-containing protein</fullName>
    </recommendedName>
</protein>
<evidence type="ECO:0000313" key="1">
    <source>
        <dbReference type="EMBL" id="KAJ7687813.1"/>
    </source>
</evidence>
<evidence type="ECO:0000313" key="2">
    <source>
        <dbReference type="Proteomes" id="UP001221757"/>
    </source>
</evidence>
<accession>A0AAD7GC99</accession>
<reference evidence="1" key="1">
    <citation type="submission" date="2023-03" db="EMBL/GenBank/DDBJ databases">
        <title>Massive genome expansion in bonnet fungi (Mycena s.s.) driven by repeated elements and novel gene families across ecological guilds.</title>
        <authorList>
            <consortium name="Lawrence Berkeley National Laboratory"/>
            <person name="Harder C.B."/>
            <person name="Miyauchi S."/>
            <person name="Viragh M."/>
            <person name="Kuo A."/>
            <person name="Thoen E."/>
            <person name="Andreopoulos B."/>
            <person name="Lu D."/>
            <person name="Skrede I."/>
            <person name="Drula E."/>
            <person name="Henrissat B."/>
            <person name="Morin E."/>
            <person name="Kohler A."/>
            <person name="Barry K."/>
            <person name="LaButti K."/>
            <person name="Morin E."/>
            <person name="Salamov A."/>
            <person name="Lipzen A."/>
            <person name="Mereny Z."/>
            <person name="Hegedus B."/>
            <person name="Baldrian P."/>
            <person name="Stursova M."/>
            <person name="Weitz H."/>
            <person name="Taylor A."/>
            <person name="Grigoriev I.V."/>
            <person name="Nagy L.G."/>
            <person name="Martin F."/>
            <person name="Kauserud H."/>
        </authorList>
    </citation>
    <scope>NUCLEOTIDE SEQUENCE</scope>
    <source>
        <strain evidence="1">CBHHK067</strain>
    </source>
</reference>
<dbReference type="AlphaFoldDB" id="A0AAD7GC99"/>
<dbReference type="Proteomes" id="UP001221757">
    <property type="component" value="Unassembled WGS sequence"/>
</dbReference>
<keyword evidence="2" id="KW-1185">Reference proteome</keyword>
<name>A0AAD7GC99_MYCRO</name>
<organism evidence="1 2">
    <name type="scientific">Mycena rosella</name>
    <name type="common">Pink bonnet</name>
    <name type="synonym">Agaricus rosellus</name>
    <dbReference type="NCBI Taxonomy" id="1033263"/>
    <lineage>
        <taxon>Eukaryota</taxon>
        <taxon>Fungi</taxon>
        <taxon>Dikarya</taxon>
        <taxon>Basidiomycota</taxon>
        <taxon>Agaricomycotina</taxon>
        <taxon>Agaricomycetes</taxon>
        <taxon>Agaricomycetidae</taxon>
        <taxon>Agaricales</taxon>
        <taxon>Marasmiineae</taxon>
        <taxon>Mycenaceae</taxon>
        <taxon>Mycena</taxon>
    </lineage>
</organism>
<proteinExistence type="predicted"/>
<gene>
    <name evidence="1" type="ORF">B0H17DRAFT_939023</name>
</gene>
<sequence length="185" mass="20401">MADNLPDEIVSEILSPALKVPEAMFSDMSPKSPFAAYSRVSSSAALLVCKTWLHVATPLLYSVVVMRSKAQARALYASLTGTPELSRFIKKLRAEGGFGPLMHQILKCTPNVSDLFLSLQLHCSESSDGLALGIFLINPTRLIIFDDSDNLLKNKAVLQLIYVLEKAVTKWTILVCISPWVWLAH</sequence>
<dbReference type="EMBL" id="JARKIE010000084">
    <property type="protein sequence ID" value="KAJ7687813.1"/>
    <property type="molecule type" value="Genomic_DNA"/>
</dbReference>
<comment type="caution">
    <text evidence="1">The sequence shown here is derived from an EMBL/GenBank/DDBJ whole genome shotgun (WGS) entry which is preliminary data.</text>
</comment>
<evidence type="ECO:0008006" key="3">
    <source>
        <dbReference type="Google" id="ProtNLM"/>
    </source>
</evidence>